<dbReference type="AlphaFoldDB" id="A0A3L6SBA2"/>
<dbReference type="FunFam" id="2.60.110.10:FF:000001">
    <property type="entry name" value="THAUMATIN-LIKE PROTEIN 1"/>
    <property type="match status" value="1"/>
</dbReference>
<feature type="chain" id="PRO_5018061201" evidence="2">
    <location>
        <begin position="24"/>
        <end position="423"/>
    </location>
</feature>
<dbReference type="Proteomes" id="UP000275267">
    <property type="component" value="Unassembled WGS sequence"/>
</dbReference>
<name>A0A3L6SBA2_PANMI</name>
<dbReference type="Gene3D" id="2.60.110.10">
    <property type="entry name" value="Thaumatin"/>
    <property type="match status" value="1"/>
</dbReference>
<evidence type="ECO:0000256" key="2">
    <source>
        <dbReference type="SAM" id="SignalP"/>
    </source>
</evidence>
<comment type="caution">
    <text evidence="3">The sequence shown here is derived from an EMBL/GenBank/DDBJ whole genome shotgun (WGS) entry which is preliminary data.</text>
</comment>
<keyword evidence="2" id="KW-0732">Signal</keyword>
<dbReference type="InterPro" id="IPR037176">
    <property type="entry name" value="Osmotin/thaumatin-like_sf"/>
</dbReference>
<evidence type="ECO:0000256" key="1">
    <source>
        <dbReference type="SAM" id="MobiDB-lite"/>
    </source>
</evidence>
<dbReference type="Pfam" id="PF00314">
    <property type="entry name" value="Thaumatin"/>
    <property type="match status" value="1"/>
</dbReference>
<protein>
    <submittedName>
        <fullName evidence="3">Thaumatin-like protein 1</fullName>
    </submittedName>
</protein>
<keyword evidence="4" id="KW-1185">Reference proteome</keyword>
<dbReference type="CDD" id="cd09218">
    <property type="entry name" value="TLP-PA"/>
    <property type="match status" value="1"/>
</dbReference>
<dbReference type="PANTHER" id="PTHR31048">
    <property type="entry name" value="OS03G0233200 PROTEIN"/>
    <property type="match status" value="1"/>
</dbReference>
<reference evidence="4" key="1">
    <citation type="journal article" date="2019" name="Nat. Commun.">
        <title>The genome of broomcorn millet.</title>
        <authorList>
            <person name="Zou C."/>
            <person name="Miki D."/>
            <person name="Li D."/>
            <person name="Tang Q."/>
            <person name="Xiao L."/>
            <person name="Rajput S."/>
            <person name="Deng P."/>
            <person name="Jia W."/>
            <person name="Huang R."/>
            <person name="Zhang M."/>
            <person name="Sun Y."/>
            <person name="Hu J."/>
            <person name="Fu X."/>
            <person name="Schnable P.S."/>
            <person name="Li F."/>
            <person name="Zhang H."/>
            <person name="Feng B."/>
            <person name="Zhu X."/>
            <person name="Liu R."/>
            <person name="Schnable J.C."/>
            <person name="Zhu J.-K."/>
            <person name="Zhang H."/>
        </authorList>
    </citation>
    <scope>NUCLEOTIDE SEQUENCE [LARGE SCALE GENOMIC DNA]</scope>
</reference>
<dbReference type="STRING" id="4540.A0A3L6SBA2"/>
<dbReference type="EMBL" id="PQIB02000005">
    <property type="protein sequence ID" value="RLN18275.1"/>
    <property type="molecule type" value="Genomic_DNA"/>
</dbReference>
<dbReference type="PRINTS" id="PR00347">
    <property type="entry name" value="THAUMATIN"/>
</dbReference>
<evidence type="ECO:0000313" key="4">
    <source>
        <dbReference type="Proteomes" id="UP000275267"/>
    </source>
</evidence>
<feature type="region of interest" description="Disordered" evidence="1">
    <location>
        <begin position="287"/>
        <end position="328"/>
    </location>
</feature>
<sequence length="423" mass="42515">MALPRSVSVLVLVFLVLWREGEASTFTFVNRCADTVWPGILSNAGSPRLEPTGFELPPGAARAVPAPSGWSGRMWARTGCSQDGATGRLVCSTGDCGSGAAECAGAGAAPPATLAEFTLDGSGGLDFYDVSLVDGYNLPVLVETSGGGGSSGPASCAAAGCAADLNAMCPAELRAGGGAACRSACDAFARPEYCCSGAFASPAACRPTAYSQVFKTACPRSYSYAFDDPTSTFTCGGRPDYTVTFCPGATPSSICSQCFVHLFRNVHVSGITDVALFLFVPVTPRERSQKSTTMPGATPTPVPGTTTTTTTTVPGATPTTVPGTTPMPGATPAMPTGTMMPGTTFTDATPDSAMPIGGGLGIEGGGVQGSVLLGGSSSEGGVSWLANMATGDASAAAPLASSAKLMAAPLATLLYHHLRQLLL</sequence>
<accession>A0A3L6SBA2</accession>
<feature type="compositionally biased region" description="Low complexity" evidence="1">
    <location>
        <begin position="292"/>
        <end position="328"/>
    </location>
</feature>
<dbReference type="InterPro" id="IPR001938">
    <property type="entry name" value="Thaumatin"/>
</dbReference>
<dbReference type="SMART" id="SM00205">
    <property type="entry name" value="THN"/>
    <property type="match status" value="1"/>
</dbReference>
<evidence type="ECO:0000313" key="3">
    <source>
        <dbReference type="EMBL" id="RLN18275.1"/>
    </source>
</evidence>
<organism evidence="3 4">
    <name type="scientific">Panicum miliaceum</name>
    <name type="common">Proso millet</name>
    <name type="synonym">Broomcorn millet</name>
    <dbReference type="NCBI Taxonomy" id="4540"/>
    <lineage>
        <taxon>Eukaryota</taxon>
        <taxon>Viridiplantae</taxon>
        <taxon>Streptophyta</taxon>
        <taxon>Embryophyta</taxon>
        <taxon>Tracheophyta</taxon>
        <taxon>Spermatophyta</taxon>
        <taxon>Magnoliopsida</taxon>
        <taxon>Liliopsida</taxon>
        <taxon>Poales</taxon>
        <taxon>Poaceae</taxon>
        <taxon>PACMAD clade</taxon>
        <taxon>Panicoideae</taxon>
        <taxon>Panicodae</taxon>
        <taxon>Paniceae</taxon>
        <taxon>Panicinae</taxon>
        <taxon>Panicum</taxon>
        <taxon>Panicum sect. Panicum</taxon>
    </lineage>
</organism>
<gene>
    <name evidence="3" type="ORF">C2845_PM02G17150</name>
</gene>
<dbReference type="SUPFAM" id="SSF49870">
    <property type="entry name" value="Osmotin, thaumatin-like protein"/>
    <property type="match status" value="1"/>
</dbReference>
<proteinExistence type="predicted"/>
<dbReference type="PROSITE" id="PS51367">
    <property type="entry name" value="THAUMATIN_2"/>
    <property type="match status" value="1"/>
</dbReference>
<dbReference type="OrthoDB" id="430315at2759"/>
<feature type="signal peptide" evidence="2">
    <location>
        <begin position="1"/>
        <end position="23"/>
    </location>
</feature>